<accession>A0A7Y0ZVB3</accession>
<dbReference type="EMBL" id="JAAQWE010000018">
    <property type="protein sequence ID" value="NMX98664.1"/>
    <property type="molecule type" value="Genomic_DNA"/>
</dbReference>
<dbReference type="AlphaFoldDB" id="A0A7Y0ZVB3"/>
<comment type="caution">
    <text evidence="2">The sequence shown here is derived from an EMBL/GenBank/DDBJ whole genome shotgun (WGS) entry which is preliminary data.</text>
</comment>
<organism evidence="2 3">
    <name type="scientific">Pseudomonas veronii</name>
    <dbReference type="NCBI Taxonomy" id="76761"/>
    <lineage>
        <taxon>Bacteria</taxon>
        <taxon>Pseudomonadati</taxon>
        <taxon>Pseudomonadota</taxon>
        <taxon>Gammaproteobacteria</taxon>
        <taxon>Pseudomonadales</taxon>
        <taxon>Pseudomonadaceae</taxon>
        <taxon>Pseudomonas</taxon>
    </lineage>
</organism>
<dbReference type="RefSeq" id="WP_169850638.1">
    <property type="nucleotide sequence ID" value="NZ_JAAQWE010000018.1"/>
</dbReference>
<evidence type="ECO:0000256" key="1">
    <source>
        <dbReference type="SAM" id="MobiDB-lite"/>
    </source>
</evidence>
<reference evidence="2 3" key="1">
    <citation type="journal article" date="2020" name="Front. Microbiol.">
        <title>Genetic Organization of the aprX-lipA2 Operon Affects the Proteolytic Potential of Pseudomonas Species in Milk.</title>
        <authorList>
            <person name="Maier C."/>
            <person name="Huptas C."/>
            <person name="von Neubeck M."/>
            <person name="Scherer S."/>
            <person name="Wenning M."/>
            <person name="Lucking G."/>
        </authorList>
    </citation>
    <scope>NUCLEOTIDE SEQUENCE [LARGE SCALE GENOMIC DNA]</scope>
    <source>
        <strain evidence="2 3">WS 4671</strain>
    </source>
</reference>
<feature type="compositionally biased region" description="Polar residues" evidence="1">
    <location>
        <begin position="393"/>
        <end position="402"/>
    </location>
</feature>
<name>A0A7Y0ZVB3_PSEVE</name>
<dbReference type="Proteomes" id="UP000552560">
    <property type="component" value="Unassembled WGS sequence"/>
</dbReference>
<protein>
    <recommendedName>
        <fullName evidence="4">Tail tape measure protein</fullName>
    </recommendedName>
</protein>
<sequence>MASKVLKSFLIGIGYDTKALEAGDKKINASLNGIKSGALGISASLVGAFGAAAGAIVGVAGRVDKLAMSTQNLRTSQAAVYNYGNALKLMGGDAEDAVDTLKRFEEIQNNLRLKGDAGPINDLATAGIDVSSLYQTNTGEEFMRALADMIPKLDEGQRAQVQSSLGLSDGVFRSLAGGVEKLDDTMKRASSLTGSVDQLTDNARKLAENSAEFGLIIDGVSNELSEKFMKSLVGAGSALNEFLKDHRGNISGAIDYASNNPEATAALGASSVAAVVGATLAKLGLKSVGGLIGKSGTAGMVITGGAIGSNLLNRSLNEYVPGYGEAASGFDDMLKGVTGLERIKGPMELMFGGDGNPTQSSSFKYEKPEEYTGKVIRSQEDVDFLEHRDRSASDSMPPSSGATPDEDRQANAEALAGALNRTPIKVESSLNATIQIDGQALESKIMQVNERQNYDTLSDLKTTTER</sequence>
<proteinExistence type="predicted"/>
<gene>
    <name evidence="2" type="ORF">HBO43_18880</name>
</gene>
<evidence type="ECO:0008006" key="4">
    <source>
        <dbReference type="Google" id="ProtNLM"/>
    </source>
</evidence>
<feature type="region of interest" description="Disordered" evidence="1">
    <location>
        <begin position="387"/>
        <end position="422"/>
    </location>
</feature>
<evidence type="ECO:0000313" key="3">
    <source>
        <dbReference type="Proteomes" id="UP000552560"/>
    </source>
</evidence>
<evidence type="ECO:0000313" key="2">
    <source>
        <dbReference type="EMBL" id="NMX98664.1"/>
    </source>
</evidence>